<dbReference type="Pfam" id="PF01643">
    <property type="entry name" value="Acyl-ACP_TE"/>
    <property type="match status" value="1"/>
</dbReference>
<accession>D6SNW3</accession>
<feature type="domain" description="Acyl-ACP thioesterase N-terminal hotdog" evidence="8">
    <location>
        <begin position="7"/>
        <end position="131"/>
    </location>
</feature>
<organism evidence="10 11">
    <name type="scientific">Desulfonatronospira thiodismutans ASO3-1</name>
    <dbReference type="NCBI Taxonomy" id="555779"/>
    <lineage>
        <taxon>Bacteria</taxon>
        <taxon>Pseudomonadati</taxon>
        <taxon>Thermodesulfobacteriota</taxon>
        <taxon>Desulfovibrionia</taxon>
        <taxon>Desulfovibrionales</taxon>
        <taxon>Desulfonatronovibrionaceae</taxon>
        <taxon>Desulfonatronospira</taxon>
    </lineage>
</organism>
<dbReference type="Proteomes" id="UP000005496">
    <property type="component" value="Unassembled WGS sequence"/>
</dbReference>
<evidence type="ECO:0000256" key="4">
    <source>
        <dbReference type="ARBA" id="ARBA00022832"/>
    </source>
</evidence>
<reference evidence="10" key="1">
    <citation type="submission" date="2010-05" db="EMBL/GenBank/DDBJ databases">
        <title>The draft genome of Desulfonatronospira thiodismutans ASO3-1.</title>
        <authorList>
            <consortium name="US DOE Joint Genome Institute (JGI-PGF)"/>
            <person name="Lucas S."/>
            <person name="Copeland A."/>
            <person name="Lapidus A."/>
            <person name="Cheng J.-F."/>
            <person name="Bruce D."/>
            <person name="Goodwin L."/>
            <person name="Pitluck S."/>
            <person name="Chertkov O."/>
            <person name="Brettin T."/>
            <person name="Detter J.C."/>
            <person name="Han C."/>
            <person name="Land M.L."/>
            <person name="Hauser L."/>
            <person name="Kyrpides N."/>
            <person name="Mikhailova N."/>
            <person name="Muyzer G."/>
            <person name="Woyke T."/>
        </authorList>
    </citation>
    <scope>NUCLEOTIDE SEQUENCE [LARGE SCALE GENOMIC DNA]</scope>
    <source>
        <strain evidence="10">ASO3-1</strain>
    </source>
</reference>
<dbReference type="InterPro" id="IPR002864">
    <property type="entry name" value="Acyl-ACP_thioesterase_NHD"/>
</dbReference>
<evidence type="ECO:0000256" key="6">
    <source>
        <dbReference type="ARBA" id="ARBA00023098"/>
    </source>
</evidence>
<dbReference type="InterPro" id="IPR029069">
    <property type="entry name" value="HotDog_dom_sf"/>
</dbReference>
<dbReference type="PANTHER" id="PTHR31727">
    <property type="entry name" value="OLEOYL-ACYL CARRIER PROTEIN THIOESTERASE 1, CHLOROPLASTIC"/>
    <property type="match status" value="1"/>
</dbReference>
<proteinExistence type="inferred from homology"/>
<protein>
    <submittedName>
        <fullName evidence="10">Acyl-ACP thioesterase</fullName>
    </submittedName>
</protein>
<sequence>MQHPTHTETGTIRVSQVDRSRRIKLTSLLDWMQDSAYTHSNLLEIFSTDRLLARNMSWVLMRKLIRIESFPCLGQTVRLTTFPSALNRYFAFRDFKLQDEKGTPLVLATTSWAVFDLEKRRIIRTPAEFIRDFSAPGPPCLEFSQARISPLEHPEYSEEIFLRENDLDLNAHVNHSLLGEWSLSCLPDELKQGRLLKELDIVYRSECTLEQGSVISLGAAFNSLGNSEDGTFYLHSLKTADHSREFSRAISCWQCSI</sequence>
<dbReference type="GO" id="GO:0016297">
    <property type="term" value="F:fatty acyl-[ACP] hydrolase activity"/>
    <property type="evidence" value="ECO:0007669"/>
    <property type="project" value="InterPro"/>
</dbReference>
<dbReference type="eggNOG" id="COG3884">
    <property type="taxonomic scope" value="Bacteria"/>
</dbReference>
<dbReference type="RefSeq" id="WP_008869761.1">
    <property type="nucleotide sequence ID" value="NZ_ACJN02000002.1"/>
</dbReference>
<dbReference type="InterPro" id="IPR049427">
    <property type="entry name" value="Acyl-ACP_TE_C"/>
</dbReference>
<evidence type="ECO:0000256" key="1">
    <source>
        <dbReference type="ARBA" id="ARBA00006500"/>
    </source>
</evidence>
<evidence type="ECO:0000256" key="2">
    <source>
        <dbReference type="ARBA" id="ARBA00022516"/>
    </source>
</evidence>
<keyword evidence="3" id="KW-0378">Hydrolase</keyword>
<evidence type="ECO:0000313" key="11">
    <source>
        <dbReference type="Proteomes" id="UP000005496"/>
    </source>
</evidence>
<feature type="domain" description="Acyl-ACP thioesterase-like C-terminal" evidence="9">
    <location>
        <begin position="158"/>
        <end position="253"/>
    </location>
</feature>
<dbReference type="Gene3D" id="3.10.129.10">
    <property type="entry name" value="Hotdog Thioesterase"/>
    <property type="match status" value="1"/>
</dbReference>
<dbReference type="PANTHER" id="PTHR31727:SF6">
    <property type="entry name" value="OLEOYL-ACYL CARRIER PROTEIN THIOESTERASE 1, CHLOROPLASTIC"/>
    <property type="match status" value="1"/>
</dbReference>
<dbReference type="GO" id="GO:0000036">
    <property type="term" value="F:acyl carrier activity"/>
    <property type="evidence" value="ECO:0007669"/>
    <property type="project" value="TreeGrafter"/>
</dbReference>
<evidence type="ECO:0000313" key="10">
    <source>
        <dbReference type="EMBL" id="EFI34439.1"/>
    </source>
</evidence>
<evidence type="ECO:0000259" key="8">
    <source>
        <dbReference type="Pfam" id="PF01643"/>
    </source>
</evidence>
<keyword evidence="4" id="KW-0276">Fatty acid metabolism</keyword>
<keyword evidence="6" id="KW-0443">Lipid metabolism</keyword>
<dbReference type="SUPFAM" id="SSF54637">
    <property type="entry name" value="Thioesterase/thiol ester dehydrase-isomerase"/>
    <property type="match status" value="2"/>
</dbReference>
<evidence type="ECO:0000256" key="3">
    <source>
        <dbReference type="ARBA" id="ARBA00022801"/>
    </source>
</evidence>
<dbReference type="OrthoDB" id="9801517at2"/>
<comment type="similarity">
    <text evidence="1">Belongs to the acyl-ACP thioesterase family.</text>
</comment>
<dbReference type="AlphaFoldDB" id="D6SNW3"/>
<keyword evidence="11" id="KW-1185">Reference proteome</keyword>
<name>D6SNW3_9BACT</name>
<evidence type="ECO:0000259" key="9">
    <source>
        <dbReference type="Pfam" id="PF20791"/>
    </source>
</evidence>
<comment type="caution">
    <text evidence="10">The sequence shown here is derived from an EMBL/GenBank/DDBJ whole genome shotgun (WGS) entry which is preliminary data.</text>
</comment>
<dbReference type="InterPro" id="IPR045023">
    <property type="entry name" value="FATA/B"/>
</dbReference>
<dbReference type="EMBL" id="ACJN02000002">
    <property type="protein sequence ID" value="EFI34439.1"/>
    <property type="molecule type" value="Genomic_DNA"/>
</dbReference>
<gene>
    <name evidence="10" type="ORF">Dthio_PD1798</name>
</gene>
<keyword evidence="7" id="KW-0275">Fatty acid biosynthesis</keyword>
<evidence type="ECO:0000256" key="7">
    <source>
        <dbReference type="ARBA" id="ARBA00023160"/>
    </source>
</evidence>
<keyword evidence="2" id="KW-0444">Lipid biosynthesis</keyword>
<dbReference type="Pfam" id="PF20791">
    <property type="entry name" value="Acyl-ACP_TE_C"/>
    <property type="match status" value="1"/>
</dbReference>
<keyword evidence="5" id="KW-0809">Transit peptide</keyword>
<evidence type="ECO:0000256" key="5">
    <source>
        <dbReference type="ARBA" id="ARBA00022946"/>
    </source>
</evidence>